<evidence type="ECO:0000313" key="2">
    <source>
        <dbReference type="EMBL" id="CAA9356940.1"/>
    </source>
</evidence>
<name>A0A6J4MGJ3_9ACTN</name>
<feature type="non-terminal residue" evidence="2">
    <location>
        <position position="1"/>
    </location>
</feature>
<feature type="non-terminal residue" evidence="2">
    <location>
        <position position="78"/>
    </location>
</feature>
<feature type="compositionally biased region" description="Basic and acidic residues" evidence="1">
    <location>
        <begin position="24"/>
        <end position="33"/>
    </location>
</feature>
<dbReference type="AlphaFoldDB" id="A0A6J4MGJ3"/>
<feature type="region of interest" description="Disordered" evidence="1">
    <location>
        <begin position="1"/>
        <end position="56"/>
    </location>
</feature>
<evidence type="ECO:0000256" key="1">
    <source>
        <dbReference type="SAM" id="MobiDB-lite"/>
    </source>
</evidence>
<accession>A0A6J4MGJ3</accession>
<reference evidence="2" key="1">
    <citation type="submission" date="2020-02" db="EMBL/GenBank/DDBJ databases">
        <authorList>
            <person name="Meier V. D."/>
        </authorList>
    </citation>
    <scope>NUCLEOTIDE SEQUENCE</scope>
    <source>
        <strain evidence="2">AVDCRST_MAG72</strain>
    </source>
</reference>
<organism evidence="2">
    <name type="scientific">uncultured Nocardioidaceae bacterium</name>
    <dbReference type="NCBI Taxonomy" id="253824"/>
    <lineage>
        <taxon>Bacteria</taxon>
        <taxon>Bacillati</taxon>
        <taxon>Actinomycetota</taxon>
        <taxon>Actinomycetes</taxon>
        <taxon>Propionibacteriales</taxon>
        <taxon>Nocardioidaceae</taxon>
        <taxon>environmental samples</taxon>
    </lineage>
</organism>
<dbReference type="EMBL" id="CADCUJ010000082">
    <property type="protein sequence ID" value="CAA9356940.1"/>
    <property type="molecule type" value="Genomic_DNA"/>
</dbReference>
<gene>
    <name evidence="2" type="ORF">AVDCRST_MAG72-1871</name>
</gene>
<protein>
    <submittedName>
        <fullName evidence="2">Uncharacterized protein</fullName>
    </submittedName>
</protein>
<sequence>GARVAEGPWRPRRTGRAARAGGGPEHHARRAADHPGAGYTRGRAWSGPPDGPGRERRHLAGRALRRLGRRGLLRDGGL</sequence>
<proteinExistence type="predicted"/>